<accession>A0A917UPZ9</accession>
<dbReference type="Proteomes" id="UP000657574">
    <property type="component" value="Unassembled WGS sequence"/>
</dbReference>
<proteinExistence type="predicted"/>
<evidence type="ECO:0000313" key="1">
    <source>
        <dbReference type="EMBL" id="GGJ73964.1"/>
    </source>
</evidence>
<reference evidence="1" key="1">
    <citation type="journal article" date="2014" name="Int. J. Syst. Evol. Microbiol.">
        <title>Complete genome sequence of Corynebacterium casei LMG S-19264T (=DSM 44701T), isolated from a smear-ripened cheese.</title>
        <authorList>
            <consortium name="US DOE Joint Genome Institute (JGI-PGF)"/>
            <person name="Walter F."/>
            <person name="Albersmeier A."/>
            <person name="Kalinowski J."/>
            <person name="Ruckert C."/>
        </authorList>
    </citation>
    <scope>NUCLEOTIDE SEQUENCE</scope>
    <source>
        <strain evidence="1">JCM 3086</strain>
    </source>
</reference>
<gene>
    <name evidence="1" type="ORF">GCM10010121_100550</name>
</gene>
<organism evidence="1 2">
    <name type="scientific">Streptomyces brasiliensis</name>
    <dbReference type="NCBI Taxonomy" id="1954"/>
    <lineage>
        <taxon>Bacteria</taxon>
        <taxon>Bacillati</taxon>
        <taxon>Actinomycetota</taxon>
        <taxon>Actinomycetes</taxon>
        <taxon>Kitasatosporales</taxon>
        <taxon>Streptomycetaceae</taxon>
        <taxon>Streptomyces</taxon>
    </lineage>
</organism>
<dbReference type="EMBL" id="BMQA01000258">
    <property type="protein sequence ID" value="GGJ73964.1"/>
    <property type="molecule type" value="Genomic_DNA"/>
</dbReference>
<keyword evidence="2" id="KW-1185">Reference proteome</keyword>
<protein>
    <submittedName>
        <fullName evidence="1">Uncharacterized protein</fullName>
    </submittedName>
</protein>
<evidence type="ECO:0000313" key="2">
    <source>
        <dbReference type="Proteomes" id="UP000657574"/>
    </source>
</evidence>
<comment type="caution">
    <text evidence="1">The sequence shown here is derived from an EMBL/GenBank/DDBJ whole genome shotgun (WGS) entry which is preliminary data.</text>
</comment>
<dbReference type="AlphaFoldDB" id="A0A917UPZ9"/>
<sequence>MIAGMTLDWSGLKHAYGSASDLPRLFDEIGDPELADEAWEELWASLYHQGTVYTARARIES</sequence>
<reference evidence="1" key="2">
    <citation type="submission" date="2020-09" db="EMBL/GenBank/DDBJ databases">
        <authorList>
            <person name="Sun Q."/>
            <person name="Ohkuma M."/>
        </authorList>
    </citation>
    <scope>NUCLEOTIDE SEQUENCE</scope>
    <source>
        <strain evidence="1">JCM 3086</strain>
    </source>
</reference>
<name>A0A917UPZ9_9ACTN</name>